<dbReference type="AlphaFoldDB" id="A0A0D9Y0M0"/>
<evidence type="ECO:0000313" key="2">
    <source>
        <dbReference type="EnsemblPlants" id="LPERR12G13660.2"/>
    </source>
</evidence>
<reference evidence="2 3" key="1">
    <citation type="submission" date="2012-08" db="EMBL/GenBank/DDBJ databases">
        <title>Oryza genome evolution.</title>
        <authorList>
            <person name="Wing R.A."/>
        </authorList>
    </citation>
    <scope>NUCLEOTIDE SEQUENCE</scope>
</reference>
<keyword evidence="3" id="KW-1185">Reference proteome</keyword>
<protein>
    <submittedName>
        <fullName evidence="2">Uncharacterized protein</fullName>
    </submittedName>
</protein>
<feature type="region of interest" description="Disordered" evidence="1">
    <location>
        <begin position="1"/>
        <end position="28"/>
    </location>
</feature>
<evidence type="ECO:0000256" key="1">
    <source>
        <dbReference type="SAM" id="MobiDB-lite"/>
    </source>
</evidence>
<reference evidence="3" key="2">
    <citation type="submission" date="2013-12" db="EMBL/GenBank/DDBJ databases">
        <authorList>
            <person name="Yu Y."/>
            <person name="Lee S."/>
            <person name="de Baynast K."/>
            <person name="Wissotski M."/>
            <person name="Liu L."/>
            <person name="Talag J."/>
            <person name="Goicoechea J."/>
            <person name="Angelova A."/>
            <person name="Jetty R."/>
            <person name="Kudrna D."/>
            <person name="Golser W."/>
            <person name="Rivera L."/>
            <person name="Zhang J."/>
            <person name="Wing R."/>
        </authorList>
    </citation>
    <scope>NUCLEOTIDE SEQUENCE</scope>
</reference>
<organism evidence="2 3">
    <name type="scientific">Leersia perrieri</name>
    <dbReference type="NCBI Taxonomy" id="77586"/>
    <lineage>
        <taxon>Eukaryota</taxon>
        <taxon>Viridiplantae</taxon>
        <taxon>Streptophyta</taxon>
        <taxon>Embryophyta</taxon>
        <taxon>Tracheophyta</taxon>
        <taxon>Spermatophyta</taxon>
        <taxon>Magnoliopsida</taxon>
        <taxon>Liliopsida</taxon>
        <taxon>Poales</taxon>
        <taxon>Poaceae</taxon>
        <taxon>BOP clade</taxon>
        <taxon>Oryzoideae</taxon>
        <taxon>Oryzeae</taxon>
        <taxon>Oryzinae</taxon>
        <taxon>Leersia</taxon>
    </lineage>
</organism>
<evidence type="ECO:0000313" key="3">
    <source>
        <dbReference type="Proteomes" id="UP000032180"/>
    </source>
</evidence>
<reference evidence="2" key="3">
    <citation type="submission" date="2015-04" db="UniProtKB">
        <authorList>
            <consortium name="EnsemblPlants"/>
        </authorList>
    </citation>
    <scope>IDENTIFICATION</scope>
</reference>
<dbReference type="Gramene" id="LPERR12G13660.2">
    <property type="protein sequence ID" value="LPERR12G13660.2"/>
    <property type="gene ID" value="LPERR12G13660"/>
</dbReference>
<name>A0A0D9Y0M0_9ORYZ</name>
<dbReference type="EnsemblPlants" id="LPERR12G13660.2">
    <property type="protein sequence ID" value="LPERR12G13660.2"/>
    <property type="gene ID" value="LPERR12G13660"/>
</dbReference>
<feature type="compositionally biased region" description="Basic and acidic residues" evidence="1">
    <location>
        <begin position="1"/>
        <end position="15"/>
    </location>
</feature>
<proteinExistence type="predicted"/>
<accession>A0A0D9Y0M0</accession>
<dbReference type="HOGENOM" id="CLU_2834798_0_0_1"/>
<sequence>MPAREGRGEIGKDGWRSQQIGEDDPGNLTMDQLITWAKMKRRRAAGETNRRHTLGRRIGVASFFCC</sequence>
<dbReference type="Proteomes" id="UP000032180">
    <property type="component" value="Chromosome 12"/>
</dbReference>